<evidence type="ECO:0000313" key="10">
    <source>
        <dbReference type="Proteomes" id="UP000749311"/>
    </source>
</evidence>
<dbReference type="Proteomes" id="UP000749311">
    <property type="component" value="Unassembled WGS sequence"/>
</dbReference>
<feature type="domain" description="ABC transmembrane type-1" evidence="8">
    <location>
        <begin position="104"/>
        <end position="309"/>
    </location>
</feature>
<protein>
    <submittedName>
        <fullName evidence="9">Peptide/nickel transport system permease protein</fullName>
    </submittedName>
</protein>
<feature type="transmembrane region" description="Helical" evidence="7">
    <location>
        <begin position="140"/>
        <end position="169"/>
    </location>
</feature>
<accession>A0ABX0SCD0</accession>
<dbReference type="InterPro" id="IPR035906">
    <property type="entry name" value="MetI-like_sf"/>
</dbReference>
<organism evidence="9 10">
    <name type="scientific">Brooklawnia cerclae</name>
    <dbReference type="NCBI Taxonomy" id="349934"/>
    <lineage>
        <taxon>Bacteria</taxon>
        <taxon>Bacillati</taxon>
        <taxon>Actinomycetota</taxon>
        <taxon>Actinomycetes</taxon>
        <taxon>Propionibacteriales</taxon>
        <taxon>Propionibacteriaceae</taxon>
        <taxon>Brooklawnia</taxon>
    </lineage>
</organism>
<evidence type="ECO:0000313" key="9">
    <source>
        <dbReference type="EMBL" id="NIH56044.1"/>
    </source>
</evidence>
<name>A0ABX0SCD0_9ACTN</name>
<gene>
    <name evidence="9" type="ORF">FB473_000689</name>
</gene>
<comment type="subcellular location">
    <subcellularLocation>
        <location evidence="1 7">Cell membrane</location>
        <topology evidence="1 7">Multi-pass membrane protein</topology>
    </subcellularLocation>
</comment>
<keyword evidence="4 7" id="KW-0812">Transmembrane</keyword>
<evidence type="ECO:0000256" key="5">
    <source>
        <dbReference type="ARBA" id="ARBA00022989"/>
    </source>
</evidence>
<dbReference type="SUPFAM" id="SSF161098">
    <property type="entry name" value="MetI-like"/>
    <property type="match status" value="1"/>
</dbReference>
<evidence type="ECO:0000256" key="3">
    <source>
        <dbReference type="ARBA" id="ARBA00022475"/>
    </source>
</evidence>
<dbReference type="PROSITE" id="PS50928">
    <property type="entry name" value="ABC_TM1"/>
    <property type="match status" value="1"/>
</dbReference>
<evidence type="ECO:0000256" key="7">
    <source>
        <dbReference type="RuleBase" id="RU363032"/>
    </source>
</evidence>
<keyword evidence="2 7" id="KW-0813">Transport</keyword>
<feature type="transmembrane region" description="Helical" evidence="7">
    <location>
        <begin position="290"/>
        <end position="309"/>
    </location>
</feature>
<dbReference type="EMBL" id="JAAMOZ010000001">
    <property type="protein sequence ID" value="NIH56044.1"/>
    <property type="molecule type" value="Genomic_DNA"/>
</dbReference>
<feature type="transmembrane region" description="Helical" evidence="7">
    <location>
        <begin position="12"/>
        <end position="36"/>
    </location>
</feature>
<proteinExistence type="inferred from homology"/>
<feature type="transmembrane region" description="Helical" evidence="7">
    <location>
        <begin position="108"/>
        <end position="128"/>
    </location>
</feature>
<evidence type="ECO:0000256" key="6">
    <source>
        <dbReference type="ARBA" id="ARBA00023136"/>
    </source>
</evidence>
<evidence type="ECO:0000256" key="4">
    <source>
        <dbReference type="ARBA" id="ARBA00022692"/>
    </source>
</evidence>
<sequence length="317" mass="32847">MRSLRSAAARTAAIIWWLLVWAAWTLAALVVVFLLLDALPGDAASARLGQYATPEALTQLRAQYGLDRPVLERLANWLRGLASGDLGTTLLTNTQVAPILTSALGRTALLAALASIGIMVLGWGGAILAGSRSGSVLDRVLSSSALAAICTPEFVVATLLIVVFASVLGWLPAVSLVPADGGVLAHPEILVLPTLSIVIVGSGTLMRLVRPVIARQSVSLHVEAARLAGLSPARVLLRHLLPGAIAPAAQASAMIVPYLVGGTVVIERAFAYPGLGSLMVQAVSNREPDLLMACAGVVIALTVLAYRLADLSRGKTS</sequence>
<dbReference type="InterPro" id="IPR045621">
    <property type="entry name" value="BPD_transp_1_N"/>
</dbReference>
<dbReference type="Pfam" id="PF19300">
    <property type="entry name" value="BPD_transp_1_N"/>
    <property type="match status" value="1"/>
</dbReference>
<dbReference type="InterPro" id="IPR000515">
    <property type="entry name" value="MetI-like"/>
</dbReference>
<keyword evidence="6 7" id="KW-0472">Membrane</keyword>
<dbReference type="Gene3D" id="1.10.3720.10">
    <property type="entry name" value="MetI-like"/>
    <property type="match status" value="1"/>
</dbReference>
<keyword evidence="5 7" id="KW-1133">Transmembrane helix</keyword>
<reference evidence="9 10" key="1">
    <citation type="submission" date="2020-02" db="EMBL/GenBank/DDBJ databases">
        <title>Sequencing the genomes of 1000 actinobacteria strains.</title>
        <authorList>
            <person name="Klenk H.-P."/>
        </authorList>
    </citation>
    <scope>NUCLEOTIDE SEQUENCE [LARGE SCALE GENOMIC DNA]</scope>
    <source>
        <strain evidence="9 10">DSM 19609</strain>
    </source>
</reference>
<dbReference type="RefSeq" id="WP_167164859.1">
    <property type="nucleotide sequence ID" value="NZ_BAAAOO010000002.1"/>
</dbReference>
<evidence type="ECO:0000256" key="2">
    <source>
        <dbReference type="ARBA" id="ARBA00022448"/>
    </source>
</evidence>
<dbReference type="PANTHER" id="PTHR43163:SF3">
    <property type="entry name" value="PEPTIDE ABC TRANSPORTER PERMEASE PROTEIN"/>
    <property type="match status" value="1"/>
</dbReference>
<keyword evidence="10" id="KW-1185">Reference proteome</keyword>
<comment type="caution">
    <text evidence="9">The sequence shown here is derived from an EMBL/GenBank/DDBJ whole genome shotgun (WGS) entry which is preliminary data.</text>
</comment>
<evidence type="ECO:0000259" key="8">
    <source>
        <dbReference type="PROSITE" id="PS50928"/>
    </source>
</evidence>
<dbReference type="PANTHER" id="PTHR43163">
    <property type="entry name" value="DIPEPTIDE TRANSPORT SYSTEM PERMEASE PROTEIN DPPB-RELATED"/>
    <property type="match status" value="1"/>
</dbReference>
<evidence type="ECO:0000256" key="1">
    <source>
        <dbReference type="ARBA" id="ARBA00004651"/>
    </source>
</evidence>
<dbReference type="CDD" id="cd06261">
    <property type="entry name" value="TM_PBP2"/>
    <property type="match status" value="1"/>
</dbReference>
<keyword evidence="3" id="KW-1003">Cell membrane</keyword>
<feature type="transmembrane region" description="Helical" evidence="7">
    <location>
        <begin position="189"/>
        <end position="209"/>
    </location>
</feature>
<comment type="similarity">
    <text evidence="7">Belongs to the binding-protein-dependent transport system permease family.</text>
</comment>
<dbReference type="Pfam" id="PF00528">
    <property type="entry name" value="BPD_transp_1"/>
    <property type="match status" value="1"/>
</dbReference>